<evidence type="ECO:0000313" key="4">
    <source>
        <dbReference type="Proteomes" id="UP000612362"/>
    </source>
</evidence>
<accession>A0A8J3I0R7</accession>
<proteinExistence type="inferred from homology"/>
<comment type="similarity">
    <text evidence="1 2">Belongs to the UPF0145 family.</text>
</comment>
<sequence>MYQQPPEHQGAAYSAAQPAEPNIHHFVTTTFELPGYRVVRNYGVVRGIIVRSRSIVGSLGASLQQIVGGNISLYTELCEQARNDAYELMIQHALEVGANAIIGVRYDATEITQGVSEVLCYGTAVVVAPEDRG</sequence>
<dbReference type="Pfam" id="PF01906">
    <property type="entry name" value="YbjQ_1"/>
    <property type="match status" value="1"/>
</dbReference>
<protein>
    <recommendedName>
        <fullName evidence="2">UPF0145 protein KSX_36440</fullName>
    </recommendedName>
</protein>
<gene>
    <name evidence="3" type="ORF">KSX_36440</name>
</gene>
<dbReference type="EMBL" id="BNJF01000001">
    <property type="protein sequence ID" value="GHO45481.1"/>
    <property type="molecule type" value="Genomic_DNA"/>
</dbReference>
<evidence type="ECO:0000256" key="2">
    <source>
        <dbReference type="HAMAP-Rule" id="MF_00338"/>
    </source>
</evidence>
<dbReference type="InterPro" id="IPR035439">
    <property type="entry name" value="UPF0145_dom_sf"/>
</dbReference>
<organism evidence="3 4">
    <name type="scientific">Ktedonospora formicarum</name>
    <dbReference type="NCBI Taxonomy" id="2778364"/>
    <lineage>
        <taxon>Bacteria</taxon>
        <taxon>Bacillati</taxon>
        <taxon>Chloroflexota</taxon>
        <taxon>Ktedonobacteria</taxon>
        <taxon>Ktedonobacterales</taxon>
        <taxon>Ktedonobacteraceae</taxon>
        <taxon>Ktedonospora</taxon>
    </lineage>
</organism>
<reference evidence="3" key="1">
    <citation type="submission" date="2020-10" db="EMBL/GenBank/DDBJ databases">
        <title>Taxonomic study of unclassified bacteria belonging to the class Ktedonobacteria.</title>
        <authorList>
            <person name="Yabe S."/>
            <person name="Wang C.M."/>
            <person name="Zheng Y."/>
            <person name="Sakai Y."/>
            <person name="Cavaletti L."/>
            <person name="Monciardini P."/>
            <person name="Donadio S."/>
        </authorList>
    </citation>
    <scope>NUCLEOTIDE SEQUENCE</scope>
    <source>
        <strain evidence="3">SOSP1-1</strain>
    </source>
</reference>
<dbReference type="PANTHER" id="PTHR34068">
    <property type="entry name" value="UPF0145 PROTEIN YBJQ"/>
    <property type="match status" value="1"/>
</dbReference>
<comment type="caution">
    <text evidence="3">The sequence shown here is derived from an EMBL/GenBank/DDBJ whole genome shotgun (WGS) entry which is preliminary data.</text>
</comment>
<dbReference type="RefSeq" id="WP_220194811.1">
    <property type="nucleotide sequence ID" value="NZ_BNJF01000001.1"/>
</dbReference>
<dbReference type="PANTHER" id="PTHR34068:SF2">
    <property type="entry name" value="UPF0145 PROTEIN SCO3412"/>
    <property type="match status" value="1"/>
</dbReference>
<name>A0A8J3I0R7_9CHLR</name>
<dbReference type="Proteomes" id="UP000612362">
    <property type="component" value="Unassembled WGS sequence"/>
</dbReference>
<dbReference type="HAMAP" id="MF_00338">
    <property type="entry name" value="UPF0145"/>
    <property type="match status" value="1"/>
</dbReference>
<dbReference type="AlphaFoldDB" id="A0A8J3I0R7"/>
<dbReference type="Gene3D" id="3.30.110.70">
    <property type="entry name" value="Hypothetical protein apc22750. Chain B"/>
    <property type="match status" value="1"/>
</dbReference>
<dbReference type="SUPFAM" id="SSF117782">
    <property type="entry name" value="YbjQ-like"/>
    <property type="match status" value="1"/>
</dbReference>
<keyword evidence="4" id="KW-1185">Reference proteome</keyword>
<evidence type="ECO:0000313" key="3">
    <source>
        <dbReference type="EMBL" id="GHO45481.1"/>
    </source>
</evidence>
<dbReference type="InterPro" id="IPR002765">
    <property type="entry name" value="UPF0145_YbjQ-like"/>
</dbReference>
<evidence type="ECO:0000256" key="1">
    <source>
        <dbReference type="ARBA" id="ARBA00010751"/>
    </source>
</evidence>